<dbReference type="PROSITE" id="PS51762">
    <property type="entry name" value="GH16_2"/>
    <property type="match status" value="1"/>
</dbReference>
<dbReference type="GO" id="GO:0005975">
    <property type="term" value="P:carbohydrate metabolic process"/>
    <property type="evidence" value="ECO:0007669"/>
    <property type="project" value="InterPro"/>
</dbReference>
<dbReference type="PANTHER" id="PTHR10963:SF68">
    <property type="entry name" value="GLYCOSIDASE CRH1-RELATED"/>
    <property type="match status" value="1"/>
</dbReference>
<evidence type="ECO:0000259" key="2">
    <source>
        <dbReference type="PROSITE" id="PS51762"/>
    </source>
</evidence>
<feature type="domain" description="GH16" evidence="2">
    <location>
        <begin position="17"/>
        <end position="242"/>
    </location>
</feature>
<keyword evidence="1" id="KW-0732">Signal</keyword>
<keyword evidence="4" id="KW-1185">Reference proteome</keyword>
<dbReference type="AlphaFoldDB" id="A0A8H3IM54"/>
<dbReference type="InterPro" id="IPR000757">
    <property type="entry name" value="Beta-glucanase-like"/>
</dbReference>
<reference evidence="3" key="1">
    <citation type="submission" date="2021-03" db="EMBL/GenBank/DDBJ databases">
        <authorList>
            <person name="Tagirdzhanova G."/>
        </authorList>
    </citation>
    <scope>NUCLEOTIDE SEQUENCE</scope>
</reference>
<evidence type="ECO:0000313" key="4">
    <source>
        <dbReference type="Proteomes" id="UP000664203"/>
    </source>
</evidence>
<protein>
    <recommendedName>
        <fullName evidence="2">GH16 domain-containing protein</fullName>
    </recommendedName>
</protein>
<feature type="signal peptide" evidence="1">
    <location>
        <begin position="1"/>
        <end position="21"/>
    </location>
</feature>
<dbReference type="GO" id="GO:0004553">
    <property type="term" value="F:hydrolase activity, hydrolyzing O-glycosyl compounds"/>
    <property type="evidence" value="ECO:0007669"/>
    <property type="project" value="InterPro"/>
</dbReference>
<evidence type="ECO:0000256" key="1">
    <source>
        <dbReference type="SAM" id="SignalP"/>
    </source>
</evidence>
<dbReference type="PANTHER" id="PTHR10963">
    <property type="entry name" value="GLYCOSYL HYDROLASE-RELATED"/>
    <property type="match status" value="1"/>
</dbReference>
<dbReference type="EMBL" id="CAJPDR010000210">
    <property type="protein sequence ID" value="CAF9926020.1"/>
    <property type="molecule type" value="Genomic_DNA"/>
</dbReference>
<dbReference type="SUPFAM" id="SSF49899">
    <property type="entry name" value="Concanavalin A-like lectins/glucanases"/>
    <property type="match status" value="1"/>
</dbReference>
<organism evidence="3 4">
    <name type="scientific">Alectoria fallacina</name>
    <dbReference type="NCBI Taxonomy" id="1903189"/>
    <lineage>
        <taxon>Eukaryota</taxon>
        <taxon>Fungi</taxon>
        <taxon>Dikarya</taxon>
        <taxon>Ascomycota</taxon>
        <taxon>Pezizomycotina</taxon>
        <taxon>Lecanoromycetes</taxon>
        <taxon>OSLEUM clade</taxon>
        <taxon>Lecanoromycetidae</taxon>
        <taxon>Lecanorales</taxon>
        <taxon>Lecanorineae</taxon>
        <taxon>Parmeliaceae</taxon>
        <taxon>Alectoria</taxon>
    </lineage>
</organism>
<sequence length="512" mass="52729">MRSQTFLAAVIATSAAVPASAQTYTNCNPLTSTDCPADTALGKSVNIDFTSGESSSFTPEGTPTYDSNGVSFTVAQAGDSPLIASKWYIMFGHVEFVVKAAPGVGIVSSAILQSDDLDEIDFEWLGYDDANVQTNYFGKGQTTTYNRGQTNPAASNHDDFITYAIDWTADQITWQVNGATVRTLTPDSTGGYPYPQTPMMIKVGAWSGGDASAALGTRQWATGQASGTVYTDYTSGPYTMVLKSIAATDYSTGSQYEYSGTEGTWQSITAVNGKVVSTGNDDTAVNADVAPSTTGTTNGPMPFQGTHAESSSSVIQPNAGGWTPTTLSPSSTATVTTYPGLPAGWTVTSSGKVLPPSAASVSNVPSSIVYFIASGLAAGTYFPDQSLPVQTSIKAARSVLGDSPGDGGYEVVNSYNQQGFPVVVTRPAGAATAVKSYNEQGFLITDGTSFTTQASPTAFADSATSSPIAAAGVSASQKVTKVVSASAKGAALKAADLGKTFAGWLLATLLML</sequence>
<comment type="caution">
    <text evidence="3">The sequence shown here is derived from an EMBL/GenBank/DDBJ whole genome shotgun (WGS) entry which is preliminary data.</text>
</comment>
<dbReference type="OrthoDB" id="4781at2759"/>
<dbReference type="Gene3D" id="2.60.120.200">
    <property type="match status" value="1"/>
</dbReference>
<accession>A0A8H3IM54</accession>
<dbReference type="InterPro" id="IPR013320">
    <property type="entry name" value="ConA-like_dom_sf"/>
</dbReference>
<gene>
    <name evidence="3" type="ORF">ALECFALPRED_003338</name>
</gene>
<evidence type="ECO:0000313" key="3">
    <source>
        <dbReference type="EMBL" id="CAF9926020.1"/>
    </source>
</evidence>
<dbReference type="GO" id="GO:0016757">
    <property type="term" value="F:glycosyltransferase activity"/>
    <property type="evidence" value="ECO:0007669"/>
    <property type="project" value="TreeGrafter"/>
</dbReference>
<dbReference type="GO" id="GO:0009277">
    <property type="term" value="C:fungal-type cell wall"/>
    <property type="evidence" value="ECO:0007669"/>
    <property type="project" value="TreeGrafter"/>
</dbReference>
<feature type="chain" id="PRO_5034677993" description="GH16 domain-containing protein" evidence="1">
    <location>
        <begin position="22"/>
        <end position="512"/>
    </location>
</feature>
<dbReference type="Pfam" id="PF00722">
    <property type="entry name" value="Glyco_hydro_16"/>
    <property type="match status" value="1"/>
</dbReference>
<dbReference type="InterPro" id="IPR050546">
    <property type="entry name" value="Glycosyl_Hydrlase_16"/>
</dbReference>
<proteinExistence type="predicted"/>
<dbReference type="CDD" id="cd02183">
    <property type="entry name" value="GH16_fungal_CRH1_transglycosylase"/>
    <property type="match status" value="1"/>
</dbReference>
<dbReference type="GO" id="GO:0031505">
    <property type="term" value="P:fungal-type cell wall organization"/>
    <property type="evidence" value="ECO:0007669"/>
    <property type="project" value="TreeGrafter"/>
</dbReference>
<dbReference type="Proteomes" id="UP000664203">
    <property type="component" value="Unassembled WGS sequence"/>
</dbReference>
<name>A0A8H3IM54_9LECA</name>